<keyword evidence="4" id="KW-1185">Reference proteome</keyword>
<dbReference type="Proteomes" id="UP000242877">
    <property type="component" value="Unassembled WGS sequence"/>
</dbReference>
<feature type="domain" description="C2H2-type" evidence="2">
    <location>
        <begin position="83"/>
        <end position="104"/>
    </location>
</feature>
<dbReference type="VEuPathDB" id="FungiDB:AAP_04831"/>
<evidence type="ECO:0000256" key="1">
    <source>
        <dbReference type="SAM" id="MobiDB-lite"/>
    </source>
</evidence>
<dbReference type="AlphaFoldDB" id="A0A162I538"/>
<dbReference type="OrthoDB" id="4206771at2759"/>
<dbReference type="PANTHER" id="PTHR21354">
    <property type="entry name" value="ZINC FINGER PROTEIN 511"/>
    <property type="match status" value="1"/>
</dbReference>
<comment type="caution">
    <text evidence="3">The sequence shown here is derived from an EMBL/GenBank/DDBJ whole genome shotgun (WGS) entry which is preliminary data.</text>
</comment>
<dbReference type="InterPro" id="IPR039258">
    <property type="entry name" value="ZNF511"/>
</dbReference>
<name>A0A162I538_9EURO</name>
<dbReference type="EMBL" id="AZGZ01000024">
    <property type="protein sequence ID" value="KZZ88733.1"/>
    <property type="molecule type" value="Genomic_DNA"/>
</dbReference>
<gene>
    <name evidence="3" type="ORF">AAP_04831</name>
</gene>
<evidence type="ECO:0000259" key="2">
    <source>
        <dbReference type="PROSITE" id="PS00028"/>
    </source>
</evidence>
<reference evidence="3 4" key="1">
    <citation type="journal article" date="2016" name="Genome Biol. Evol.">
        <title>Divergent and convergent evolution of fungal pathogenicity.</title>
        <authorList>
            <person name="Shang Y."/>
            <person name="Xiao G."/>
            <person name="Zheng P."/>
            <person name="Cen K."/>
            <person name="Zhan S."/>
            <person name="Wang C."/>
        </authorList>
    </citation>
    <scope>NUCLEOTIDE SEQUENCE [LARGE SCALE GENOMIC DNA]</scope>
    <source>
        <strain evidence="3 4">ARSEF 7405</strain>
    </source>
</reference>
<accession>A0A162I538</accession>
<evidence type="ECO:0000313" key="4">
    <source>
        <dbReference type="Proteomes" id="UP000242877"/>
    </source>
</evidence>
<organism evidence="3 4">
    <name type="scientific">Ascosphaera apis ARSEF 7405</name>
    <dbReference type="NCBI Taxonomy" id="392613"/>
    <lineage>
        <taxon>Eukaryota</taxon>
        <taxon>Fungi</taxon>
        <taxon>Dikarya</taxon>
        <taxon>Ascomycota</taxon>
        <taxon>Pezizomycotina</taxon>
        <taxon>Eurotiomycetes</taxon>
        <taxon>Eurotiomycetidae</taxon>
        <taxon>Onygenales</taxon>
        <taxon>Ascosphaeraceae</taxon>
        <taxon>Ascosphaera</taxon>
    </lineage>
</organism>
<feature type="region of interest" description="Disordered" evidence="1">
    <location>
        <begin position="149"/>
        <end position="208"/>
    </location>
</feature>
<proteinExistence type="predicted"/>
<sequence length="233" mass="26393">MSKRSRRDSISDVDIDGDVGVEIVAVNHPNDTTPRKIVDVDGQDDVAPEVMRCTLPPHNKTPMIFSSLEDYEVHYAQCHVNRCSQCRKNFPTAHYLTLHIEENHDPLIDARRDKGEKTYRCFVEDCDKMYNFYIVNDGLDGRHSLLREERRSKGAPQTSHPPARAREGQYGRLRHRQDEATPSKSPEKVVVPEEKETAAAKTSPAASIDDLTASMSALRFIPNSVRVGRPKQK</sequence>
<dbReference type="PROSITE" id="PS00028">
    <property type="entry name" value="ZINC_FINGER_C2H2_1"/>
    <property type="match status" value="1"/>
</dbReference>
<dbReference type="InterPro" id="IPR013087">
    <property type="entry name" value="Znf_C2H2_type"/>
</dbReference>
<feature type="compositionally biased region" description="Basic and acidic residues" evidence="1">
    <location>
        <begin position="176"/>
        <end position="198"/>
    </location>
</feature>
<dbReference type="PANTHER" id="PTHR21354:SF0">
    <property type="entry name" value="ZINC FINGER PROTEIN 511"/>
    <property type="match status" value="1"/>
</dbReference>
<evidence type="ECO:0000313" key="3">
    <source>
        <dbReference type="EMBL" id="KZZ88733.1"/>
    </source>
</evidence>
<protein>
    <recommendedName>
        <fullName evidence="2">C2H2-type domain-containing protein</fullName>
    </recommendedName>
</protein>